<feature type="domain" description="Microcin J25-processing protein McjB C-terminal" evidence="1">
    <location>
        <begin position="38"/>
        <end position="114"/>
    </location>
</feature>
<evidence type="ECO:0000313" key="2">
    <source>
        <dbReference type="EMBL" id="MBD1372841.1"/>
    </source>
</evidence>
<protein>
    <submittedName>
        <fullName evidence="2">Lasso peptide biosynthesis B2 protein</fullName>
    </submittedName>
</protein>
<dbReference type="NCBIfam" id="NF033537">
    <property type="entry name" value="lasso_biosyn_B2"/>
    <property type="match status" value="1"/>
</dbReference>
<gene>
    <name evidence="2" type="ORF">IC620_10785</name>
</gene>
<evidence type="ECO:0000259" key="1">
    <source>
        <dbReference type="Pfam" id="PF13471"/>
    </source>
</evidence>
<reference evidence="2" key="1">
    <citation type="submission" date="2020-09" db="EMBL/GenBank/DDBJ databases">
        <title>A novel bacterium of genus Hazenella, isolated from South China Sea.</title>
        <authorList>
            <person name="Huang H."/>
            <person name="Mo K."/>
            <person name="Hu Y."/>
        </authorList>
    </citation>
    <scope>NUCLEOTIDE SEQUENCE</scope>
    <source>
        <strain evidence="2">IB182357</strain>
    </source>
</reference>
<sequence>MIYAWFYLLYASYLLKTRSLEQIQTILIERKLKCMAEGIEQDIEEKLELVLKVNRFYFTRTACLENSLALFLWTTSKGEAINWCVGVRLAPFSSHAWIEVDGQPVGESIDHYKKIIVI</sequence>
<proteinExistence type="predicted"/>
<evidence type="ECO:0000313" key="3">
    <source>
        <dbReference type="Proteomes" id="UP000661691"/>
    </source>
</evidence>
<dbReference type="InterPro" id="IPR053521">
    <property type="entry name" value="McjB-like"/>
</dbReference>
<dbReference type="Pfam" id="PF13471">
    <property type="entry name" value="Transglut_core3"/>
    <property type="match status" value="1"/>
</dbReference>
<comment type="caution">
    <text evidence="2">The sequence shown here is derived from an EMBL/GenBank/DDBJ whole genome shotgun (WGS) entry which is preliminary data.</text>
</comment>
<dbReference type="Proteomes" id="UP000661691">
    <property type="component" value="Unassembled WGS sequence"/>
</dbReference>
<dbReference type="InterPro" id="IPR032708">
    <property type="entry name" value="McjB_C"/>
</dbReference>
<name>A0A926RXT8_9BACL</name>
<dbReference type="AlphaFoldDB" id="A0A926RXT8"/>
<dbReference type="RefSeq" id="WP_191142176.1">
    <property type="nucleotide sequence ID" value="NZ_JACXAH010000014.1"/>
</dbReference>
<accession>A0A926RXT8</accession>
<dbReference type="EMBL" id="JACXAH010000014">
    <property type="protein sequence ID" value="MBD1372841.1"/>
    <property type="molecule type" value="Genomic_DNA"/>
</dbReference>
<organism evidence="2 3">
    <name type="scientific">Polycladospora coralii</name>
    <dbReference type="NCBI Taxonomy" id="2771432"/>
    <lineage>
        <taxon>Bacteria</taxon>
        <taxon>Bacillati</taxon>
        <taxon>Bacillota</taxon>
        <taxon>Bacilli</taxon>
        <taxon>Bacillales</taxon>
        <taxon>Thermoactinomycetaceae</taxon>
        <taxon>Polycladospora</taxon>
    </lineage>
</organism>
<keyword evidence="3" id="KW-1185">Reference proteome</keyword>